<keyword evidence="7" id="KW-1185">Reference proteome</keyword>
<dbReference type="Proteomes" id="UP000694523">
    <property type="component" value="Unplaced"/>
</dbReference>
<accession>A0A8C6U9D9</accession>
<dbReference type="AlphaFoldDB" id="A0A8C6U9D9"/>
<feature type="coiled-coil region" evidence="3">
    <location>
        <begin position="122"/>
        <end position="315"/>
    </location>
</feature>
<feature type="compositionally biased region" description="Basic and acidic residues" evidence="4">
    <location>
        <begin position="1"/>
        <end position="33"/>
    </location>
</feature>
<evidence type="ECO:0000259" key="5">
    <source>
        <dbReference type="Pfam" id="PF15619"/>
    </source>
</evidence>
<feature type="region of interest" description="Disordered" evidence="4">
    <location>
        <begin position="578"/>
        <end position="611"/>
    </location>
</feature>
<sequence length="642" mass="73744">EEEKREADSRSNTRIYHSDPDRDQISDGEDRQSKRSYYSDDYESPSERSLSPYSRSRSPSPPSQRRGQTKRVSSSPPYKMGAPRLQRVDRQYVSQQLRRGAHSSSKETSPSKDMDLVTKRMLSARLLKINELRNALAELQQRKHELEKENRVLRQLQVRQEKALQRYDDTESEISQLISRHSNETHVLRERLRRTQERERTVERRLKESEEQLLRSQATVARLKKLVDQRDLGQRDDLTHKLNEEKGLRQEAERKIKDLERNIELSTSSFQRQLVSEKKKTIIAQEEVRTLQEEMERLTLKLKEKERELDAKNIYANRMLKLSQKKDPQSGTKRTLFSRMTTVAVQTEDVLAAMDFPTPPPAITDANEYDEYLSLKVNLERQHQQSNQGQTVQQEMREKELNGNAAGPMDQKEEKIARPGHVQEEVQRWNQEAMTNQQAEEEARRKRDHLLTKMHEIDQQNQSTNNHVLNERTERESGGVTTALGRRALRPQISTDNLAFGSYAPSFGLTASRGISNFPPTPPKEDKISALKAIGVFSLKKTDLKEEKDIGSEGEKDRKSSLMQQLFGSIATTDNMKNKNMDLLSSPRGTSGVGSRKDGLQGLHSGQHTLPTASKSTIHIAETRPAICAITSFDDDIEELTL</sequence>
<organism evidence="6 7">
    <name type="scientific">Neogobius melanostomus</name>
    <name type="common">round goby</name>
    <dbReference type="NCBI Taxonomy" id="47308"/>
    <lineage>
        <taxon>Eukaryota</taxon>
        <taxon>Metazoa</taxon>
        <taxon>Chordata</taxon>
        <taxon>Craniata</taxon>
        <taxon>Vertebrata</taxon>
        <taxon>Euteleostomi</taxon>
        <taxon>Actinopterygii</taxon>
        <taxon>Neopterygii</taxon>
        <taxon>Teleostei</taxon>
        <taxon>Neoteleostei</taxon>
        <taxon>Acanthomorphata</taxon>
        <taxon>Gobiaria</taxon>
        <taxon>Gobiiformes</taxon>
        <taxon>Gobioidei</taxon>
        <taxon>Gobiidae</taxon>
        <taxon>Benthophilinae</taxon>
        <taxon>Neogobiini</taxon>
        <taxon>Neogobius</taxon>
    </lineage>
</organism>
<dbReference type="GO" id="GO:0042073">
    <property type="term" value="P:intraciliary transport"/>
    <property type="evidence" value="ECO:0007669"/>
    <property type="project" value="TreeGrafter"/>
</dbReference>
<dbReference type="GO" id="GO:0005930">
    <property type="term" value="C:axoneme"/>
    <property type="evidence" value="ECO:0007669"/>
    <property type="project" value="TreeGrafter"/>
</dbReference>
<dbReference type="InterPro" id="IPR026188">
    <property type="entry name" value="Lebercilin-like"/>
</dbReference>
<dbReference type="InterPro" id="IPR028933">
    <property type="entry name" value="Lebercilin_dom"/>
</dbReference>
<dbReference type="Pfam" id="PF15619">
    <property type="entry name" value="Lebercilin"/>
    <property type="match status" value="1"/>
</dbReference>
<protein>
    <submittedName>
        <fullName evidence="6">Lebercilin LCA5</fullName>
    </submittedName>
</protein>
<feature type="domain" description="Lebercilin" evidence="5">
    <location>
        <begin position="117"/>
        <end position="309"/>
    </location>
</feature>
<keyword evidence="2 3" id="KW-0175">Coiled coil</keyword>
<proteinExistence type="inferred from homology"/>
<evidence type="ECO:0000313" key="6">
    <source>
        <dbReference type="Ensembl" id="ENSNMLP00000032573.1"/>
    </source>
</evidence>
<name>A0A8C6U9D9_9GOBI</name>
<feature type="region of interest" description="Disordered" evidence="4">
    <location>
        <begin position="1"/>
        <end position="114"/>
    </location>
</feature>
<dbReference type="Ensembl" id="ENSNMLT00000036267.1">
    <property type="protein sequence ID" value="ENSNMLP00000032573.1"/>
    <property type="gene ID" value="ENSNMLG00000020336.1"/>
</dbReference>
<dbReference type="PANTHER" id="PTHR16650:SF10">
    <property type="entry name" value="LEBERCILIN"/>
    <property type="match status" value="1"/>
</dbReference>
<evidence type="ECO:0000256" key="4">
    <source>
        <dbReference type="SAM" id="MobiDB-lite"/>
    </source>
</evidence>
<comment type="similarity">
    <text evidence="1">Belongs to the LCA5 family.</text>
</comment>
<evidence type="ECO:0000256" key="2">
    <source>
        <dbReference type="ARBA" id="ARBA00023054"/>
    </source>
</evidence>
<feature type="compositionally biased region" description="Polar residues" evidence="4">
    <location>
        <begin position="92"/>
        <end position="108"/>
    </location>
</feature>
<evidence type="ECO:0000313" key="7">
    <source>
        <dbReference type="Proteomes" id="UP000694523"/>
    </source>
</evidence>
<dbReference type="PANTHER" id="PTHR16650">
    <property type="entry name" value="C21ORF13-RELATED"/>
    <property type="match status" value="1"/>
</dbReference>
<feature type="compositionally biased region" description="Low complexity" evidence="4">
    <location>
        <begin position="47"/>
        <end position="66"/>
    </location>
</feature>
<evidence type="ECO:0000256" key="1">
    <source>
        <dbReference type="ARBA" id="ARBA00010229"/>
    </source>
</evidence>
<evidence type="ECO:0000256" key="3">
    <source>
        <dbReference type="SAM" id="Coils"/>
    </source>
</evidence>
<reference evidence="6" key="1">
    <citation type="submission" date="2025-08" db="UniProtKB">
        <authorList>
            <consortium name="Ensembl"/>
        </authorList>
    </citation>
    <scope>IDENTIFICATION</scope>
</reference>
<reference evidence="6" key="2">
    <citation type="submission" date="2025-09" db="UniProtKB">
        <authorList>
            <consortium name="Ensembl"/>
        </authorList>
    </citation>
    <scope>IDENTIFICATION</scope>
</reference>